<accession>A0ABP7AE20</accession>
<proteinExistence type="predicted"/>
<feature type="transmembrane region" description="Helical" evidence="1">
    <location>
        <begin position="20"/>
        <end position="39"/>
    </location>
</feature>
<dbReference type="RefSeq" id="WP_231486084.1">
    <property type="nucleotide sequence ID" value="NZ_BAAAZO010000011.1"/>
</dbReference>
<reference evidence="3" key="1">
    <citation type="journal article" date="2019" name="Int. J. Syst. Evol. Microbiol.">
        <title>The Global Catalogue of Microorganisms (GCM) 10K type strain sequencing project: providing services to taxonomists for standard genome sequencing and annotation.</title>
        <authorList>
            <consortium name="The Broad Institute Genomics Platform"/>
            <consortium name="The Broad Institute Genome Sequencing Center for Infectious Disease"/>
            <person name="Wu L."/>
            <person name="Ma J."/>
        </authorList>
    </citation>
    <scope>NUCLEOTIDE SEQUENCE [LARGE SCALE GENOMIC DNA]</scope>
    <source>
        <strain evidence="3">JCM 16902</strain>
    </source>
</reference>
<keyword evidence="1" id="KW-0812">Transmembrane</keyword>
<protein>
    <recommendedName>
        <fullName evidence="4">DUF218 domain-containing protein</fullName>
    </recommendedName>
</protein>
<dbReference type="EMBL" id="BAAAZO010000011">
    <property type="protein sequence ID" value="GAA3630336.1"/>
    <property type="molecule type" value="Genomic_DNA"/>
</dbReference>
<keyword evidence="3" id="KW-1185">Reference proteome</keyword>
<name>A0ABP7AE20_9ACTN</name>
<keyword evidence="1" id="KW-0472">Membrane</keyword>
<evidence type="ECO:0000313" key="3">
    <source>
        <dbReference type="Proteomes" id="UP001501074"/>
    </source>
</evidence>
<keyword evidence="1" id="KW-1133">Transmembrane helix</keyword>
<comment type="caution">
    <text evidence="2">The sequence shown here is derived from an EMBL/GenBank/DDBJ whole genome shotgun (WGS) entry which is preliminary data.</text>
</comment>
<dbReference type="Proteomes" id="UP001501074">
    <property type="component" value="Unassembled WGS sequence"/>
</dbReference>
<evidence type="ECO:0000313" key="2">
    <source>
        <dbReference type="EMBL" id="GAA3630336.1"/>
    </source>
</evidence>
<gene>
    <name evidence="2" type="ORF">GCM10022223_55050</name>
</gene>
<evidence type="ECO:0008006" key="4">
    <source>
        <dbReference type="Google" id="ProtNLM"/>
    </source>
</evidence>
<sequence>MTAPRGAVTSLPARRWPRRLAIFLVVAVLVIVPTGGRLYSFPHTDTLADGETVDAILALGGRTETALYAQQLVEQGGASVLIVSDPYPTDDPDFQPVHDLCASKPTDYQLICFRPDPMTTRGEARELGRLAQENDWDRVGVVAAKYHISRTRSIVDRCYPGTLLMIEAPLSIRPLNWTYQYVRQTLGYVKVALQDGC</sequence>
<organism evidence="2 3">
    <name type="scientific">Kineosporia mesophila</name>
    <dbReference type="NCBI Taxonomy" id="566012"/>
    <lineage>
        <taxon>Bacteria</taxon>
        <taxon>Bacillati</taxon>
        <taxon>Actinomycetota</taxon>
        <taxon>Actinomycetes</taxon>
        <taxon>Kineosporiales</taxon>
        <taxon>Kineosporiaceae</taxon>
        <taxon>Kineosporia</taxon>
    </lineage>
</organism>
<evidence type="ECO:0000256" key="1">
    <source>
        <dbReference type="SAM" id="Phobius"/>
    </source>
</evidence>